<protein>
    <recommendedName>
        <fullName evidence="1">Contractile injection system tube protein N-terminal domain-containing protein</fullName>
    </recommendedName>
</protein>
<organism evidence="2 3">
    <name type="scientific">Archangium violaceum Cb vi76</name>
    <dbReference type="NCBI Taxonomy" id="1406225"/>
    <lineage>
        <taxon>Bacteria</taxon>
        <taxon>Pseudomonadati</taxon>
        <taxon>Myxococcota</taxon>
        <taxon>Myxococcia</taxon>
        <taxon>Myxococcales</taxon>
        <taxon>Cystobacterineae</taxon>
        <taxon>Archangiaceae</taxon>
        <taxon>Archangium</taxon>
    </lineage>
</organism>
<evidence type="ECO:0000259" key="1">
    <source>
        <dbReference type="Pfam" id="PF19266"/>
    </source>
</evidence>
<dbReference type="InterPro" id="IPR045361">
    <property type="entry name" value="CIS_tube_prot_N"/>
</dbReference>
<accession>A0A084SKL0</accession>
<reference evidence="2 3" key="1">
    <citation type="submission" date="2014-07" db="EMBL/GenBank/DDBJ databases">
        <title>Draft Genome Sequence of Gephyronic Acid Producer, Cystobacter violaceus Strain Cb vi76.</title>
        <authorList>
            <person name="Stevens D.C."/>
            <person name="Young J."/>
            <person name="Carmichael R."/>
            <person name="Tan J."/>
            <person name="Taylor R.E."/>
        </authorList>
    </citation>
    <scope>NUCLEOTIDE SEQUENCE [LARGE SCALE GENOMIC DNA]</scope>
    <source>
        <strain evidence="2 3">Cb vi76</strain>
    </source>
</reference>
<evidence type="ECO:0000313" key="3">
    <source>
        <dbReference type="Proteomes" id="UP000028547"/>
    </source>
</evidence>
<dbReference type="EMBL" id="JPMI01000269">
    <property type="protein sequence ID" value="KFA88995.1"/>
    <property type="molecule type" value="Genomic_DNA"/>
</dbReference>
<dbReference type="Proteomes" id="UP000028547">
    <property type="component" value="Unassembled WGS sequence"/>
</dbReference>
<name>A0A084SKL0_9BACT</name>
<dbReference type="AlphaFoldDB" id="A0A084SKL0"/>
<gene>
    <name evidence="2" type="ORF">Q664_37665</name>
</gene>
<comment type="caution">
    <text evidence="2">The sequence shown here is derived from an EMBL/GenBank/DDBJ whole genome shotgun (WGS) entry which is preliminary data.</text>
</comment>
<dbReference type="RefSeq" id="WP_043406792.1">
    <property type="nucleotide sequence ID" value="NZ_JPMI01000269.1"/>
</dbReference>
<proteinExistence type="predicted"/>
<feature type="domain" description="Contractile injection system tube protein N-terminal" evidence="1">
    <location>
        <begin position="16"/>
        <end position="153"/>
    </location>
</feature>
<sequence length="253" mass="27351">MERVAFLIEPEGLRLGALLNPETLVLRRTAGVRPRRALGVPLTGSGLMDDPLLFTGGGTTELNLELLFDVTLAGSSVTSEDVRDLTRPLWQLAENAHAEDGYGRPSLLRVVWGKVLNMPCVVAAVAERLEHFTPTGAPRRSWLSLRLLRVEEEVARQVEAPRVPPGGVGAENEHLAGQVAASLPPEAFDTQSVLSGGPDPGSGQRLDEIAWERYRDPSLWRLIASLNGINDPMHLNTGTVLRLPPASAIRGTT</sequence>
<evidence type="ECO:0000313" key="2">
    <source>
        <dbReference type="EMBL" id="KFA88995.1"/>
    </source>
</evidence>
<dbReference type="Pfam" id="PF19266">
    <property type="entry name" value="CIS_tube"/>
    <property type="match status" value="1"/>
</dbReference>